<evidence type="ECO:0000313" key="1">
    <source>
        <dbReference type="EMBL" id="ANZ49414.1"/>
    </source>
</evidence>
<dbReference type="OrthoDB" id="238at10239"/>
<sequence>MDTYNTLKKNMLLMAHNPAAMQTLMLNQLAAVEENNQVVLMDPTDPVVFVAEMGVMLAHASIQGQREMLPKVYPSMANDYDDLFRHMSDVDYVDVFAQPSSVQMLLVLDVDSVMSKAMPLISDGVRRVTFPRDTVFKVAGYEFAIQYPLEIRVLPYGTVDQPAFQVVWLTENQSPITPVSTNALDWILTSAPNTTSMLLGIRIPMLQYSVSSDNNHDTVAGNSQYVMERPFTNNFFYARVWMKASGSRTWVEIKHTHSRDVYDPQVATALIQVNGQNVRMTIPSIYLQTGLVSGEIRLDIYTTLGPLSVDISSYTGDQFTFGLRDFNGEVDETYSNPIKDFSIRQLTAESGSVTTGGRLPLTFAELRDRVVNNAVGQRQLPVTLAQVKSTANDYGLDLSVPIDYVTGRTFHLSSPLPASTVKGVSSPIGALTAPLLFSWDELANLSTVRVNDNRLTILPSTIYRYTNGSITVDAQMTELAKNLAPDQLINLANAVPYMFTPFHYVVDINNTAIDVRIYQLDSPQVTGKRFVSTNVSTALSVVSGNYELVATEKGFALRVVTKSEASYKAIADEQCFAQISYVPRGYTDQYAYINGTLIGYRDDERVWEFPLETNLDVDRNDELILTNTRLASANATPVPVALESEFNVFFGVTGYYPGNYERASMDAIIVPPTRDAIGVTQEIYTLQLGKALSAYWRKARPQTDGINYKYYQEDVLAFYESDVIKYKEGSDSIPEYTYDKDTNTIEFVYLHRKGDPVLDENGNQEIRYTKGDLMRDNNNQPIIDKPRSLIFRSEMSVYDARYMFATDPTVQAYLRSVIDYIVGVVTVKIPAIAGSLLDQTEAYFVPVTTMGYIQARTEDGTVTPIQAENRFTVSYYLTAANRQNTDLLKIIRTKTSKVINDYLIANKTVSATKLGEALKSELLESVIAVEMGGMGPDSDWRIFTVVGDASQATIGKVLTLDVDGTMKLKDDIVLAFNRHDTDAK</sequence>
<organism evidence="1 2">
    <name type="scientific">Erwinia phage vB_EamM_Kwan</name>
    <dbReference type="NCBI Taxonomy" id="1883374"/>
    <lineage>
        <taxon>Viruses</taxon>
        <taxon>Duplodnaviria</taxon>
        <taxon>Heunggongvirae</taxon>
        <taxon>Uroviricota</taxon>
        <taxon>Caudoviricetes</taxon>
        <taxon>Chimalliviridae</taxon>
        <taxon>Wellingtonvirus</taxon>
        <taxon>Wellingtonvirus wellington</taxon>
    </lineage>
</organism>
<dbReference type="GeneID" id="29061906"/>
<dbReference type="RefSeq" id="YP_009278667.1">
    <property type="nucleotide sequence ID" value="NC_031010.1"/>
</dbReference>
<proteinExistence type="predicted"/>
<gene>
    <name evidence="1" type="ORF">KWAN_62</name>
</gene>
<accession>A0A1B2IDX1</accession>
<evidence type="ECO:0000313" key="2">
    <source>
        <dbReference type="Proteomes" id="UP000202923"/>
    </source>
</evidence>
<dbReference type="Proteomes" id="UP000202923">
    <property type="component" value="Genome"/>
</dbReference>
<name>A0A1B2IDX1_9CAUD</name>
<protein>
    <submittedName>
        <fullName evidence="1">Putative virion structural protein</fullName>
    </submittedName>
</protein>
<dbReference type="EMBL" id="KX397369">
    <property type="protein sequence ID" value="ANZ49414.1"/>
    <property type="molecule type" value="Genomic_DNA"/>
</dbReference>
<reference evidence="1 2" key="1">
    <citation type="submission" date="2016-06" db="EMBL/GenBank/DDBJ databases">
        <authorList>
            <person name="Kjaerup R.B."/>
            <person name="Dalgaard T.S."/>
            <person name="Juul-Madsen H.R."/>
        </authorList>
    </citation>
    <scope>NUCLEOTIDE SEQUENCE [LARGE SCALE GENOMIC DNA]</scope>
</reference>
<dbReference type="KEGG" id="vg:29061906"/>